<accession>A0A967F3H0</accession>
<sequence length="73" mass="8175">MTRTTFDRSIDIQKQAAYAAGRHAAHSDGPIAPCQCPVYLEMVDGMEFGEGAADLAREWLRGYRIFVLNKEID</sequence>
<evidence type="ECO:0000313" key="1">
    <source>
        <dbReference type="EMBL" id="NIA72304.1"/>
    </source>
</evidence>
<name>A0A967F3H0_9PROT</name>
<keyword evidence="2" id="KW-1185">Reference proteome</keyword>
<organism evidence="1 2">
    <name type="scientific">Pelagibius litoralis</name>
    <dbReference type="NCBI Taxonomy" id="374515"/>
    <lineage>
        <taxon>Bacteria</taxon>
        <taxon>Pseudomonadati</taxon>
        <taxon>Pseudomonadota</taxon>
        <taxon>Alphaproteobacteria</taxon>
        <taxon>Rhodospirillales</taxon>
        <taxon>Rhodovibrionaceae</taxon>
        <taxon>Pelagibius</taxon>
    </lineage>
</organism>
<comment type="caution">
    <text evidence="1">The sequence shown here is derived from an EMBL/GenBank/DDBJ whole genome shotgun (WGS) entry which is preliminary data.</text>
</comment>
<reference evidence="1" key="1">
    <citation type="submission" date="2020-03" db="EMBL/GenBank/DDBJ databases">
        <title>Genome of Pelagibius litoralis DSM 21314T.</title>
        <authorList>
            <person name="Wang G."/>
        </authorList>
    </citation>
    <scope>NUCLEOTIDE SEQUENCE</scope>
    <source>
        <strain evidence="1">DSM 21314</strain>
    </source>
</reference>
<dbReference type="EMBL" id="JAAQPH010000038">
    <property type="protein sequence ID" value="NIA72304.1"/>
    <property type="molecule type" value="Genomic_DNA"/>
</dbReference>
<dbReference type="AlphaFoldDB" id="A0A967F3H0"/>
<proteinExistence type="predicted"/>
<dbReference type="Proteomes" id="UP000761264">
    <property type="component" value="Unassembled WGS sequence"/>
</dbReference>
<evidence type="ECO:0000313" key="2">
    <source>
        <dbReference type="Proteomes" id="UP000761264"/>
    </source>
</evidence>
<gene>
    <name evidence="1" type="ORF">HBA54_27310</name>
</gene>
<protein>
    <submittedName>
        <fullName evidence="1">Uncharacterized protein</fullName>
    </submittedName>
</protein>
<dbReference type="RefSeq" id="WP_167231443.1">
    <property type="nucleotide sequence ID" value="NZ_JAAQPH010000038.1"/>
</dbReference>